<feature type="domain" description="DUF3857" evidence="2">
    <location>
        <begin position="57"/>
        <end position="210"/>
    </location>
</feature>
<gene>
    <name evidence="3" type="ORF">LX80_02050</name>
</gene>
<proteinExistence type="predicted"/>
<keyword evidence="4" id="KW-1185">Reference proteome</keyword>
<name>A0A2W7RM40_9BACT</name>
<protein>
    <submittedName>
        <fullName evidence="3">Transglutaminase superfamily protein</fullName>
    </submittedName>
</protein>
<accession>A0A2W7RM40</accession>
<organism evidence="3 4">
    <name type="scientific">Hydrotalea sandarakina</name>
    <dbReference type="NCBI Taxonomy" id="1004304"/>
    <lineage>
        <taxon>Bacteria</taxon>
        <taxon>Pseudomonadati</taxon>
        <taxon>Bacteroidota</taxon>
        <taxon>Chitinophagia</taxon>
        <taxon>Chitinophagales</taxon>
        <taxon>Chitinophagaceae</taxon>
        <taxon>Hydrotalea</taxon>
    </lineage>
</organism>
<dbReference type="Pfam" id="PF01841">
    <property type="entry name" value="Transglut_core"/>
    <property type="match status" value="1"/>
</dbReference>
<comment type="caution">
    <text evidence="3">The sequence shown here is derived from an EMBL/GenBank/DDBJ whole genome shotgun (WGS) entry which is preliminary data.</text>
</comment>
<dbReference type="InterPro" id="IPR024618">
    <property type="entry name" value="DUF3857"/>
</dbReference>
<evidence type="ECO:0000259" key="2">
    <source>
        <dbReference type="Pfam" id="PF12969"/>
    </source>
</evidence>
<dbReference type="Pfam" id="PF12969">
    <property type="entry name" value="DUF3857"/>
    <property type="match status" value="1"/>
</dbReference>
<sequence>MELKYLWILLIFTTYNALKAQSLNCNDIPDSLKEDADAVVRFDNTVVTIQNLNKVIIRHEYAITVLNENGNDYAEYYKSYDPMNVLNEATGVLYDAAGKKLRSVKKKEMTDEPYNDYISLTNDTRIKSFNFYYRTYPYTVVYTDEITQTNTFQLPYWKPILGTNCSVMQSRFQVAYPNSKPIQYKILKASIIQFDSSDNSNTKTYTWQLSGYKSSPYEPLQPNRFERNPYVFIGATHFQLQNYKGSMDSWNNYGKFINELNSNRNQLPEVIQQQVHQIVDSLSTRQQKIIALYQFMQKNTRYINITLGIGGWQPYDCAYVANNKYGDCKALSNYMVALLNEAGIKAYYVLINATDNHFPFFHDFPNAYFNHATVCVPNVNGADTLWLECTDATMPAGYVSDFTDDRDALMITDTGGVIVHTPIYSINQNQESRMVQATLNEKGDLIAQVHARYEAQPSDAFHELLNFYTPEKIQEYYNRSFSLPTYTVSHIQLKEEKKVIPVVNESFDIQINGYASVTGKRLFIKPNIFDRWQQKLEPDENRTNNIVINKNFVQSDTIYIAVPSEYEVESLPQPIQLNTQFGSYNIAFSFNHHTIQVIRKQVSIKQELPANTYGDLVNYYNTISNADVNQMVLVKKAN</sequence>
<reference evidence="3 4" key="1">
    <citation type="submission" date="2018-06" db="EMBL/GenBank/DDBJ databases">
        <title>Genomic Encyclopedia of Archaeal and Bacterial Type Strains, Phase II (KMG-II): from individual species to whole genera.</title>
        <authorList>
            <person name="Goeker M."/>
        </authorList>
    </citation>
    <scope>NUCLEOTIDE SEQUENCE [LARGE SCALE GENOMIC DNA]</scope>
    <source>
        <strain evidence="3 4">DSM 23241</strain>
    </source>
</reference>
<evidence type="ECO:0000313" key="4">
    <source>
        <dbReference type="Proteomes" id="UP000249720"/>
    </source>
</evidence>
<dbReference type="AlphaFoldDB" id="A0A2W7RM40"/>
<dbReference type="SUPFAM" id="SSF54001">
    <property type="entry name" value="Cysteine proteinases"/>
    <property type="match status" value="1"/>
</dbReference>
<feature type="domain" description="Transglutaminase-like" evidence="1">
    <location>
        <begin position="275"/>
        <end position="355"/>
    </location>
</feature>
<evidence type="ECO:0000259" key="1">
    <source>
        <dbReference type="Pfam" id="PF01841"/>
    </source>
</evidence>
<dbReference type="Proteomes" id="UP000249720">
    <property type="component" value="Unassembled WGS sequence"/>
</dbReference>
<dbReference type="Gene3D" id="3.10.620.30">
    <property type="match status" value="1"/>
</dbReference>
<dbReference type="EMBL" id="QKZV01000006">
    <property type="protein sequence ID" value="PZX61888.1"/>
    <property type="molecule type" value="Genomic_DNA"/>
</dbReference>
<dbReference type="Gene3D" id="2.60.120.1130">
    <property type="match status" value="1"/>
</dbReference>
<dbReference type="InterPro" id="IPR038765">
    <property type="entry name" value="Papain-like_cys_pep_sf"/>
</dbReference>
<evidence type="ECO:0000313" key="3">
    <source>
        <dbReference type="EMBL" id="PZX61888.1"/>
    </source>
</evidence>
<dbReference type="Gene3D" id="2.60.40.3140">
    <property type="match status" value="1"/>
</dbReference>
<dbReference type="InterPro" id="IPR002931">
    <property type="entry name" value="Transglutaminase-like"/>
</dbReference>